<dbReference type="PROSITE" id="PS50966">
    <property type="entry name" value="ZF_SWIM"/>
    <property type="match status" value="1"/>
</dbReference>
<accession>A0A9N9PAL1</accession>
<feature type="non-terminal residue" evidence="3">
    <location>
        <position position="1"/>
    </location>
</feature>
<evidence type="ECO:0000259" key="2">
    <source>
        <dbReference type="PROSITE" id="PS50966"/>
    </source>
</evidence>
<dbReference type="OrthoDB" id="2423580at2759"/>
<keyword evidence="1" id="KW-0862">Zinc</keyword>
<dbReference type="Proteomes" id="UP000789405">
    <property type="component" value="Unassembled WGS sequence"/>
</dbReference>
<organism evidence="3 4">
    <name type="scientific">Dentiscutata erythropus</name>
    <dbReference type="NCBI Taxonomy" id="1348616"/>
    <lineage>
        <taxon>Eukaryota</taxon>
        <taxon>Fungi</taxon>
        <taxon>Fungi incertae sedis</taxon>
        <taxon>Mucoromycota</taxon>
        <taxon>Glomeromycotina</taxon>
        <taxon>Glomeromycetes</taxon>
        <taxon>Diversisporales</taxon>
        <taxon>Gigasporaceae</taxon>
        <taxon>Dentiscutata</taxon>
    </lineage>
</organism>
<dbReference type="InterPro" id="IPR007527">
    <property type="entry name" value="Znf_SWIM"/>
</dbReference>
<feature type="non-terminal residue" evidence="3">
    <location>
        <position position="119"/>
    </location>
</feature>
<keyword evidence="1" id="KW-0479">Metal-binding</keyword>
<gene>
    <name evidence="3" type="ORF">DERYTH_LOCUS23705</name>
</gene>
<feature type="domain" description="SWIM-type" evidence="2">
    <location>
        <begin position="20"/>
        <end position="53"/>
    </location>
</feature>
<keyword evidence="1" id="KW-0863">Zinc-finger</keyword>
<dbReference type="AlphaFoldDB" id="A0A9N9PAL1"/>
<comment type="caution">
    <text evidence="3">The sequence shown here is derived from an EMBL/GenBank/DDBJ whole genome shotgun (WGS) entry which is preliminary data.</text>
</comment>
<name>A0A9N9PAL1_9GLOM</name>
<sequence length="119" mass="14275">EFKKEWKQHEKQKTQLNNKYFTDLAKWICACPAYIQSHFFLCKHLVNSVEKADLIFFKKASKLVNMFNSEDTQNHENITFPLIQNPQIEHEDDYVIEGSDDEWDMYESELAYLHKVLDK</sequence>
<protein>
    <submittedName>
        <fullName evidence="3">22590_t:CDS:1</fullName>
    </submittedName>
</protein>
<dbReference type="EMBL" id="CAJVPY010037067">
    <property type="protein sequence ID" value="CAG8802566.1"/>
    <property type="molecule type" value="Genomic_DNA"/>
</dbReference>
<evidence type="ECO:0000256" key="1">
    <source>
        <dbReference type="PROSITE-ProRule" id="PRU00325"/>
    </source>
</evidence>
<evidence type="ECO:0000313" key="4">
    <source>
        <dbReference type="Proteomes" id="UP000789405"/>
    </source>
</evidence>
<dbReference type="GO" id="GO:0008270">
    <property type="term" value="F:zinc ion binding"/>
    <property type="evidence" value="ECO:0007669"/>
    <property type="project" value="UniProtKB-KW"/>
</dbReference>
<evidence type="ECO:0000313" key="3">
    <source>
        <dbReference type="EMBL" id="CAG8802566.1"/>
    </source>
</evidence>
<reference evidence="3" key="1">
    <citation type="submission" date="2021-06" db="EMBL/GenBank/DDBJ databases">
        <authorList>
            <person name="Kallberg Y."/>
            <person name="Tangrot J."/>
            <person name="Rosling A."/>
        </authorList>
    </citation>
    <scope>NUCLEOTIDE SEQUENCE</scope>
    <source>
        <strain evidence="3">MA453B</strain>
    </source>
</reference>
<keyword evidence="4" id="KW-1185">Reference proteome</keyword>
<proteinExistence type="predicted"/>